<protein>
    <submittedName>
        <fullName evidence="1">Uncharacterized protein</fullName>
    </submittedName>
</protein>
<accession>A0A1I0H320</accession>
<dbReference type="AlphaFoldDB" id="A0A1I0H320"/>
<dbReference type="Proteomes" id="UP000198508">
    <property type="component" value="Unassembled WGS sequence"/>
</dbReference>
<sequence>MGRAERRRNAKKEKKERKTTYNLTREQLNNMVHERVEDELVRMRQEAMEEAINTAMFLLLTLPLKVLMDHYWKKSYTKRMPEFINYVLEYYEQWQKGELDMDELREELWEYGGVRLEEVEDSM</sequence>
<gene>
    <name evidence="1" type="ORF">SAMN05216313_1148</name>
</gene>
<proteinExistence type="predicted"/>
<evidence type="ECO:0000313" key="1">
    <source>
        <dbReference type="EMBL" id="SET77201.1"/>
    </source>
</evidence>
<keyword evidence="2" id="KW-1185">Reference proteome</keyword>
<reference evidence="2" key="1">
    <citation type="submission" date="2016-10" db="EMBL/GenBank/DDBJ databases">
        <authorList>
            <person name="Varghese N."/>
            <person name="Submissions S."/>
        </authorList>
    </citation>
    <scope>NUCLEOTIDE SEQUENCE [LARGE SCALE GENOMIC DNA]</scope>
    <source>
        <strain evidence="2">NLAE-zl-G277</strain>
    </source>
</reference>
<name>A0A1I0H320_9FIRM</name>
<organism evidence="1 2">
    <name type="scientific">Enterocloster lavalensis</name>
    <dbReference type="NCBI Taxonomy" id="460384"/>
    <lineage>
        <taxon>Bacteria</taxon>
        <taxon>Bacillati</taxon>
        <taxon>Bacillota</taxon>
        <taxon>Clostridia</taxon>
        <taxon>Lachnospirales</taxon>
        <taxon>Lachnospiraceae</taxon>
        <taxon>Enterocloster</taxon>
    </lineage>
</organism>
<dbReference type="RefSeq" id="WP_092364830.1">
    <property type="nucleotide sequence ID" value="NZ_FOIM01000014.1"/>
</dbReference>
<dbReference type="EMBL" id="FOIM01000014">
    <property type="protein sequence ID" value="SET77201.1"/>
    <property type="molecule type" value="Genomic_DNA"/>
</dbReference>
<dbReference type="STRING" id="460384.SAMN05216313_1148"/>
<evidence type="ECO:0000313" key="2">
    <source>
        <dbReference type="Proteomes" id="UP000198508"/>
    </source>
</evidence>